<evidence type="ECO:0000313" key="3">
    <source>
        <dbReference type="Proteomes" id="UP000320623"/>
    </source>
</evidence>
<dbReference type="SUPFAM" id="SSF53335">
    <property type="entry name" value="S-adenosyl-L-methionine-dependent methyltransferases"/>
    <property type="match status" value="1"/>
</dbReference>
<keyword evidence="2" id="KW-0808">Transferase</keyword>
<dbReference type="InterPro" id="IPR050447">
    <property type="entry name" value="Erg6_SMT_methyltransf"/>
</dbReference>
<dbReference type="GO" id="GO:0032259">
    <property type="term" value="P:methylation"/>
    <property type="evidence" value="ECO:0007669"/>
    <property type="project" value="UniProtKB-KW"/>
</dbReference>
<dbReference type="Proteomes" id="UP000320623">
    <property type="component" value="Unassembled WGS sequence"/>
</dbReference>
<dbReference type="CDD" id="cd02440">
    <property type="entry name" value="AdoMet_MTases"/>
    <property type="match status" value="1"/>
</dbReference>
<organism evidence="2 3">
    <name type="scientific">Candidatus Thermokryptus mobilis</name>
    <dbReference type="NCBI Taxonomy" id="1643428"/>
    <lineage>
        <taxon>Bacteria</taxon>
        <taxon>Pseudomonadati</taxon>
        <taxon>Candidatus Kryptoniota</taxon>
        <taxon>Candidatus Thermokryptus</taxon>
    </lineage>
</organism>
<dbReference type="InterPro" id="IPR029063">
    <property type="entry name" value="SAM-dependent_MTases_sf"/>
</dbReference>
<dbReference type="Pfam" id="PF13847">
    <property type="entry name" value="Methyltransf_31"/>
    <property type="match status" value="1"/>
</dbReference>
<dbReference type="RefSeq" id="WP_140944941.1">
    <property type="nucleotide sequence ID" value="NZ_FAOO01000007.1"/>
</dbReference>
<sequence>MSKKEEKLPVLGDTKITKLLCSKIEVKDGYNVLVASVNLRKSLIYIAKNFDCNVFGINEVPQIVIEAKGEIIEAGLDDKVSVKIMSPLNLDFKDESFDAIITEGILSQYKKSKILKEFFRVLKQNSTIGIADFYWKKTPVPTYVRDAWYIEEGSIETLDEKISKLEKYGFKAFYVKDISSELRDYYSKFKKIIINSLKEREFSKQEFKELKKYKHEVSVFLDQGGDKWMGYVAICARKVGS</sequence>
<evidence type="ECO:0000313" key="2">
    <source>
        <dbReference type="EMBL" id="CUU05215.1"/>
    </source>
</evidence>
<keyword evidence="2" id="KW-0489">Methyltransferase</keyword>
<feature type="domain" description="Methyltransferase" evidence="1">
    <location>
        <begin position="48"/>
        <end position="134"/>
    </location>
</feature>
<dbReference type="InterPro" id="IPR025714">
    <property type="entry name" value="Methyltranfer_dom"/>
</dbReference>
<keyword evidence="3" id="KW-1185">Reference proteome</keyword>
<dbReference type="GO" id="GO:0008168">
    <property type="term" value="F:methyltransferase activity"/>
    <property type="evidence" value="ECO:0007669"/>
    <property type="project" value="UniProtKB-KW"/>
</dbReference>
<evidence type="ECO:0000259" key="1">
    <source>
        <dbReference type="Pfam" id="PF13847"/>
    </source>
</evidence>
<dbReference type="PANTHER" id="PTHR44068">
    <property type="entry name" value="ZGC:194242"/>
    <property type="match status" value="1"/>
</dbReference>
<dbReference type="AlphaFoldDB" id="A0A0S4N502"/>
<dbReference type="EMBL" id="FAOO01000007">
    <property type="protein sequence ID" value="CUU05215.1"/>
    <property type="molecule type" value="Genomic_DNA"/>
</dbReference>
<dbReference type="Gene3D" id="3.40.50.150">
    <property type="entry name" value="Vaccinia Virus protein VP39"/>
    <property type="match status" value="1"/>
</dbReference>
<dbReference type="OrthoDB" id="529208at2"/>
<accession>A0A0S4N502</accession>
<dbReference type="PANTHER" id="PTHR44068:SF11">
    <property type="entry name" value="GERANYL DIPHOSPHATE 2-C-METHYLTRANSFERASE"/>
    <property type="match status" value="1"/>
</dbReference>
<name>A0A0S4N502_9BACT</name>
<reference evidence="3" key="1">
    <citation type="submission" date="2015-11" db="EMBL/GenBank/DDBJ databases">
        <authorList>
            <person name="Varghese N."/>
        </authorList>
    </citation>
    <scope>NUCLEOTIDE SEQUENCE [LARGE SCALE GENOMIC DNA]</scope>
</reference>
<protein>
    <submittedName>
        <fullName evidence="2">Ubiquinone/menaquinone biosynthesis C-methylase UbiE</fullName>
    </submittedName>
</protein>
<gene>
    <name evidence="2" type="ORF">JGI1_01196</name>
</gene>
<keyword evidence="2" id="KW-0830">Ubiquinone</keyword>
<dbReference type="STRING" id="1643428.GCA_001442855_01169"/>
<proteinExistence type="predicted"/>